<sequence length="537" mass="59483">MPPPALRTHQCPPALKNTNATSSTQDHINATSSAQEHTNATSSTQEHTNATSNTQNTSMPPPKHINTSSSQNTSMPPQHSRTHQCHLRTQNINTPPTQNTNASSAQEHPMPSALRTHQCTSSAQEHTNATSSTPRTHNATSNLKNTSIPQALKNTAMPPQTLKEHIIHLNQTHQCHLQHSKHINATSSSQEHINASALKNILMPSQALKNTSMHPQTGEHINVKHSRTHQCHLQHSRTHQCHLQQPEHINATSSTQEHIAISRALKNTSMHPQRRTHHVNTQEYINPPQAMKNTSVPRQALVKKFTCHISYHPWPRGSPTPVGESGRVYVWVSDGVYFEEEYQPSAPIPSSSGAPPLKRSRKTDIIKSPVVIEAMDRTNLSDRNAVFVAGAVAQALGHDIADMSFSRSTIRRYRASGRKQAAETDRKSFSPDEPLLLHWDGKLLPDVQNTTASRIAIVVTFNGQEKLLGVPKKERETGEAQAEACLEAIKSWNVEKLVKGLVFDTTASNTGLHRGACVRIEDELEQELVWMHADTMC</sequence>
<feature type="compositionally biased region" description="Polar residues" evidence="1">
    <location>
        <begin position="115"/>
        <end position="148"/>
    </location>
</feature>
<dbReference type="AlphaFoldDB" id="A0A8J5MU05"/>
<organism evidence="2 3">
    <name type="scientific">Homarus americanus</name>
    <name type="common">American lobster</name>
    <dbReference type="NCBI Taxonomy" id="6706"/>
    <lineage>
        <taxon>Eukaryota</taxon>
        <taxon>Metazoa</taxon>
        <taxon>Ecdysozoa</taxon>
        <taxon>Arthropoda</taxon>
        <taxon>Crustacea</taxon>
        <taxon>Multicrustacea</taxon>
        <taxon>Malacostraca</taxon>
        <taxon>Eumalacostraca</taxon>
        <taxon>Eucarida</taxon>
        <taxon>Decapoda</taxon>
        <taxon>Pleocyemata</taxon>
        <taxon>Astacidea</taxon>
        <taxon>Nephropoidea</taxon>
        <taxon>Nephropidae</taxon>
        <taxon>Homarus</taxon>
    </lineage>
</organism>
<evidence type="ECO:0000313" key="3">
    <source>
        <dbReference type="Proteomes" id="UP000747542"/>
    </source>
</evidence>
<reference evidence="2" key="1">
    <citation type="journal article" date="2021" name="Sci. Adv.">
        <title>The American lobster genome reveals insights on longevity, neural, and immune adaptations.</title>
        <authorList>
            <person name="Polinski J.M."/>
            <person name="Zimin A.V."/>
            <person name="Clark K.F."/>
            <person name="Kohn A.B."/>
            <person name="Sadowski N."/>
            <person name="Timp W."/>
            <person name="Ptitsyn A."/>
            <person name="Khanna P."/>
            <person name="Romanova D.Y."/>
            <person name="Williams P."/>
            <person name="Greenwood S.J."/>
            <person name="Moroz L.L."/>
            <person name="Walt D.R."/>
            <person name="Bodnar A.G."/>
        </authorList>
    </citation>
    <scope>NUCLEOTIDE SEQUENCE</scope>
    <source>
        <strain evidence="2">GMGI-L3</strain>
    </source>
</reference>
<feature type="region of interest" description="Disordered" evidence="1">
    <location>
        <begin position="1"/>
        <end position="148"/>
    </location>
</feature>
<feature type="compositionally biased region" description="Low complexity" evidence="1">
    <location>
        <begin position="89"/>
        <end position="101"/>
    </location>
</feature>
<comment type="caution">
    <text evidence="2">The sequence shown here is derived from an EMBL/GenBank/DDBJ whole genome shotgun (WGS) entry which is preliminary data.</text>
</comment>
<evidence type="ECO:0000313" key="2">
    <source>
        <dbReference type="EMBL" id="KAG7162994.1"/>
    </source>
</evidence>
<proteinExistence type="predicted"/>
<feature type="compositionally biased region" description="Polar residues" evidence="1">
    <location>
        <begin position="65"/>
        <end position="79"/>
    </location>
</feature>
<feature type="compositionally biased region" description="Polar residues" evidence="1">
    <location>
        <begin position="16"/>
        <end position="58"/>
    </location>
</feature>
<protein>
    <submittedName>
        <fullName evidence="2">Uncharacterized protein</fullName>
    </submittedName>
</protein>
<keyword evidence="3" id="KW-1185">Reference proteome</keyword>
<accession>A0A8J5MU05</accession>
<evidence type="ECO:0000256" key="1">
    <source>
        <dbReference type="SAM" id="MobiDB-lite"/>
    </source>
</evidence>
<dbReference type="EMBL" id="JAHLQT010026502">
    <property type="protein sequence ID" value="KAG7162994.1"/>
    <property type="molecule type" value="Genomic_DNA"/>
</dbReference>
<name>A0A8J5MU05_HOMAM</name>
<dbReference type="Proteomes" id="UP000747542">
    <property type="component" value="Unassembled WGS sequence"/>
</dbReference>
<gene>
    <name evidence="2" type="ORF">Hamer_G002038</name>
</gene>